<dbReference type="PANTHER" id="PTHR42783">
    <property type="entry name" value="GLUTAMATE SYNTHASE [NADPH] SMALL CHAIN"/>
    <property type="match status" value="1"/>
</dbReference>
<dbReference type="PANTHER" id="PTHR42783:SF3">
    <property type="entry name" value="GLUTAMATE SYNTHASE [NADPH] SMALL CHAIN-RELATED"/>
    <property type="match status" value="1"/>
</dbReference>
<dbReference type="PROSITE" id="PS51379">
    <property type="entry name" value="4FE4S_FER_2"/>
    <property type="match status" value="3"/>
</dbReference>
<dbReference type="Pfam" id="PF14691">
    <property type="entry name" value="Fer4_20"/>
    <property type="match status" value="1"/>
</dbReference>
<evidence type="ECO:0000313" key="5">
    <source>
        <dbReference type="EMBL" id="MBC8362421.1"/>
    </source>
</evidence>
<dbReference type="InterPro" id="IPR009051">
    <property type="entry name" value="Helical_ferredxn"/>
</dbReference>
<dbReference type="Gene3D" id="3.30.70.20">
    <property type="match status" value="1"/>
</dbReference>
<reference evidence="5 6" key="1">
    <citation type="submission" date="2020-08" db="EMBL/GenBank/DDBJ databases">
        <title>Bridging the membrane lipid divide: bacteria of the FCB group superphylum have the potential to synthesize archaeal ether lipids.</title>
        <authorList>
            <person name="Villanueva L."/>
            <person name="Von Meijenfeldt F.A.B."/>
            <person name="Westbye A.B."/>
            <person name="Yadav S."/>
            <person name="Hopmans E.C."/>
            <person name="Dutilh B.E."/>
            <person name="Sinninghe Damste J.S."/>
        </authorList>
    </citation>
    <scope>NUCLEOTIDE SEQUENCE [LARGE SCALE GENOMIC DNA]</scope>
    <source>
        <strain evidence="5">NIOZ-UU30</strain>
    </source>
</reference>
<dbReference type="Proteomes" id="UP000603434">
    <property type="component" value="Unassembled WGS sequence"/>
</dbReference>
<dbReference type="EMBL" id="JACNJH010000190">
    <property type="protein sequence ID" value="MBC8362421.1"/>
    <property type="molecule type" value="Genomic_DNA"/>
</dbReference>
<comment type="caution">
    <text evidence="5">The sequence shown here is derived from an EMBL/GenBank/DDBJ whole genome shotgun (WGS) entry which is preliminary data.</text>
</comment>
<keyword evidence="3" id="KW-0411">Iron-sulfur</keyword>
<dbReference type="GO" id="GO:0016491">
    <property type="term" value="F:oxidoreductase activity"/>
    <property type="evidence" value="ECO:0007669"/>
    <property type="project" value="InterPro"/>
</dbReference>
<dbReference type="Pfam" id="PF00037">
    <property type="entry name" value="Fer4"/>
    <property type="match status" value="1"/>
</dbReference>
<dbReference type="PRINTS" id="PR00469">
    <property type="entry name" value="PNDRDTASEII"/>
</dbReference>
<dbReference type="AlphaFoldDB" id="A0A8J6TNF6"/>
<sequence>MKRPKDRLHRVAVIGATPAGIAAANKLGELGIPVTLVDSDPDLDRKLSREEWRLRSGIPLNHAHRPGLIRILRNPGIQRVFPARITDIKHNPQGFRLRISKLQTYVDSEKCTLCGRCAEICPVLVAEGEKAIRLNSPRSLPSRPVVDKRRRPLCQQNCPLGVNAQGYITLAKSGRFDEALELIRENNVLPGICGRICTHPCEDACRRGDLDEPIAIRDIKRFIADYERANPKEMTPARVRQQPYKVAVIGSGPAGLAAAADLARCGYAVTVFEKEKMAGGLLRYGIGPHRLPRDILDAELGYIERLGVQFVTGHAVDPDQDIDRLKKEFAAVILATGTWRDKRLGVAGETLEGVEGCISFLTRLYRNEITSLNGKVAVIGDGNAAFDLARTLSRLGADVTILSWFPAAIIPADPEEVRAARDEGIALIDAAQTVAFLGQNGRLDRLRCRPTQPGEPDARGIPWPVLVPDGRPFELKFDRAFVAIGQSGALQTDNRNCLLNVSEQGYFTVDECMRTNVPGVYAMGDAVSGPSSVVEAMAAGRRVAGAVCRDMGSRQVWQVQPQRPADKDYPEITAEIPSLTRPKMAQRQPALRRSNFAEVALGLTEHQVISETERCLQCGVCSECLQCVDACGATGALNHAESPEDIIELAGVIIVADPMLAPRIKGEDVIRAYGPKVAKPDVDAMLIRGFASAAKAMVLLGGTSQRPKGHGWSFSPPDTGLSAEIRLGIFVCKCNQAQGWLDDMDAYVEGFRSQADVIHAEVLPSACAPEGSASILRTIREKGITRVALASCVCCPLNFVCSACTDQRSRLKDALFTGTGISRSMVEAFNLRGEALRLIAQDHLLAMRRFTGLINRSVERARKLKPLPAPARNYNFTTAVIGVSEAAVNSVLTLVEAGLEVFWLTTTEKPPIDVSRLFHIHCFEESAVKELSGTLGNFRVSIKTGDFLQILPVGAVILDEKSRRDIRYIHQEGLPGRMVSSSMQKAGVPGIPFFYPGSTSISGLFLADPPGIKVSERKKGMAAAVLAAAVMPRGPRQNKGFTVVVDENLCRSCGRCLLVCNYQAVTLHRNSLDGWSAWVDEALCKGCGNCISVCPSNAADSPYRNQAFLEQMLENILAQ</sequence>
<feature type="domain" description="4Fe-4S ferredoxin-type" evidence="4">
    <location>
        <begin position="1075"/>
        <end position="1104"/>
    </location>
</feature>
<dbReference type="PROSITE" id="PS00198">
    <property type="entry name" value="4FE4S_FER_1"/>
    <property type="match status" value="3"/>
</dbReference>
<gene>
    <name evidence="5" type="ORF">H8E23_13605</name>
</gene>
<feature type="domain" description="4Fe-4S ferredoxin-type" evidence="4">
    <location>
        <begin position="102"/>
        <end position="131"/>
    </location>
</feature>
<proteinExistence type="predicted"/>
<dbReference type="GO" id="GO:0046872">
    <property type="term" value="F:metal ion binding"/>
    <property type="evidence" value="ECO:0007669"/>
    <property type="project" value="UniProtKB-KW"/>
</dbReference>
<name>A0A8J6TNF6_9BACT</name>
<protein>
    <submittedName>
        <fullName evidence="5">FAD-dependent oxidoreductase</fullName>
    </submittedName>
</protein>
<dbReference type="SUPFAM" id="SSF54862">
    <property type="entry name" value="4Fe-4S ferredoxins"/>
    <property type="match status" value="2"/>
</dbReference>
<evidence type="ECO:0000256" key="2">
    <source>
        <dbReference type="ARBA" id="ARBA00023004"/>
    </source>
</evidence>
<dbReference type="SUPFAM" id="SSF46548">
    <property type="entry name" value="alpha-helical ferredoxin"/>
    <property type="match status" value="2"/>
</dbReference>
<dbReference type="InterPro" id="IPR023753">
    <property type="entry name" value="FAD/NAD-binding_dom"/>
</dbReference>
<dbReference type="Gene3D" id="1.10.1060.10">
    <property type="entry name" value="Alpha-helical ferredoxin"/>
    <property type="match status" value="1"/>
</dbReference>
<dbReference type="InterPro" id="IPR017900">
    <property type="entry name" value="4Fe4S_Fe_S_CS"/>
</dbReference>
<evidence type="ECO:0000256" key="3">
    <source>
        <dbReference type="ARBA" id="ARBA00023014"/>
    </source>
</evidence>
<feature type="domain" description="4Fe-4S ferredoxin-type" evidence="4">
    <location>
        <begin position="1041"/>
        <end position="1070"/>
    </location>
</feature>
<keyword evidence="1" id="KW-0479">Metal-binding</keyword>
<dbReference type="PRINTS" id="PR00368">
    <property type="entry name" value="FADPNR"/>
</dbReference>
<accession>A0A8J6TNF6</accession>
<dbReference type="InterPro" id="IPR036188">
    <property type="entry name" value="FAD/NAD-bd_sf"/>
</dbReference>
<keyword evidence="2" id="KW-0408">Iron</keyword>
<dbReference type="Gene3D" id="3.50.50.60">
    <property type="entry name" value="FAD/NAD(P)-binding domain"/>
    <property type="match status" value="4"/>
</dbReference>
<dbReference type="GO" id="GO:0051536">
    <property type="term" value="F:iron-sulfur cluster binding"/>
    <property type="evidence" value="ECO:0007669"/>
    <property type="project" value="UniProtKB-KW"/>
</dbReference>
<evidence type="ECO:0000256" key="1">
    <source>
        <dbReference type="ARBA" id="ARBA00022723"/>
    </source>
</evidence>
<dbReference type="Pfam" id="PF07992">
    <property type="entry name" value="Pyr_redox_2"/>
    <property type="match status" value="1"/>
</dbReference>
<dbReference type="SUPFAM" id="SSF51905">
    <property type="entry name" value="FAD/NAD(P)-binding domain"/>
    <property type="match status" value="1"/>
</dbReference>
<evidence type="ECO:0000313" key="6">
    <source>
        <dbReference type="Proteomes" id="UP000603434"/>
    </source>
</evidence>
<dbReference type="Pfam" id="PF12838">
    <property type="entry name" value="Fer4_7"/>
    <property type="match status" value="1"/>
</dbReference>
<dbReference type="InterPro" id="IPR017896">
    <property type="entry name" value="4Fe4S_Fe-S-bd"/>
</dbReference>
<evidence type="ECO:0000259" key="4">
    <source>
        <dbReference type="PROSITE" id="PS51379"/>
    </source>
</evidence>
<organism evidence="5 6">
    <name type="scientific">Candidatus Desulfatibia profunda</name>
    <dbReference type="NCBI Taxonomy" id="2841695"/>
    <lineage>
        <taxon>Bacteria</taxon>
        <taxon>Pseudomonadati</taxon>
        <taxon>Thermodesulfobacteriota</taxon>
        <taxon>Desulfobacteria</taxon>
        <taxon>Desulfobacterales</taxon>
        <taxon>Desulfobacterales incertae sedis</taxon>
        <taxon>Candidatus Desulfatibia</taxon>
    </lineage>
</organism>
<dbReference type="SUPFAM" id="SSF51971">
    <property type="entry name" value="Nucleotide-binding domain"/>
    <property type="match status" value="2"/>
</dbReference>
<dbReference type="InterPro" id="IPR028261">
    <property type="entry name" value="DPD_II"/>
</dbReference>